<dbReference type="AlphaFoldDB" id="A0AAD7BXS7"/>
<gene>
    <name evidence="1" type="ORF">FB45DRAFT_866627</name>
</gene>
<accession>A0AAD7BXS7</accession>
<dbReference type="EMBL" id="JARKIF010000008">
    <property type="protein sequence ID" value="KAJ7633197.1"/>
    <property type="molecule type" value="Genomic_DNA"/>
</dbReference>
<keyword evidence="2" id="KW-1185">Reference proteome</keyword>
<name>A0AAD7BXS7_9AGAR</name>
<reference evidence="1" key="1">
    <citation type="submission" date="2023-03" db="EMBL/GenBank/DDBJ databases">
        <title>Massive genome expansion in bonnet fungi (Mycena s.s.) driven by repeated elements and novel gene families across ecological guilds.</title>
        <authorList>
            <consortium name="Lawrence Berkeley National Laboratory"/>
            <person name="Harder C.B."/>
            <person name="Miyauchi S."/>
            <person name="Viragh M."/>
            <person name="Kuo A."/>
            <person name="Thoen E."/>
            <person name="Andreopoulos B."/>
            <person name="Lu D."/>
            <person name="Skrede I."/>
            <person name="Drula E."/>
            <person name="Henrissat B."/>
            <person name="Morin E."/>
            <person name="Kohler A."/>
            <person name="Barry K."/>
            <person name="LaButti K."/>
            <person name="Morin E."/>
            <person name="Salamov A."/>
            <person name="Lipzen A."/>
            <person name="Mereny Z."/>
            <person name="Hegedus B."/>
            <person name="Baldrian P."/>
            <person name="Stursova M."/>
            <person name="Weitz H."/>
            <person name="Taylor A."/>
            <person name="Grigoriev I.V."/>
            <person name="Nagy L.G."/>
            <person name="Martin F."/>
            <person name="Kauserud H."/>
        </authorList>
    </citation>
    <scope>NUCLEOTIDE SEQUENCE</scope>
    <source>
        <strain evidence="1">9284</strain>
    </source>
</reference>
<evidence type="ECO:0000313" key="1">
    <source>
        <dbReference type="EMBL" id="KAJ7633197.1"/>
    </source>
</evidence>
<evidence type="ECO:0000313" key="2">
    <source>
        <dbReference type="Proteomes" id="UP001221142"/>
    </source>
</evidence>
<dbReference type="Proteomes" id="UP001221142">
    <property type="component" value="Unassembled WGS sequence"/>
</dbReference>
<proteinExistence type="predicted"/>
<comment type="caution">
    <text evidence="1">The sequence shown here is derived from an EMBL/GenBank/DDBJ whole genome shotgun (WGS) entry which is preliminary data.</text>
</comment>
<protein>
    <submittedName>
        <fullName evidence="1">Uncharacterized protein</fullName>
    </submittedName>
</protein>
<sequence length="456" mass="50012">MESILAVAETNGWKPAEFGWDSIDFVAGHIAAVAHVQNLYDWLDTNGLIVFASAMAAGAPKKDYTEGPPLRFYHQGKLTTVTDAILAKARKSLWEYPGLVEAESQHQLWMVAKLGDDPDVPGGVKFAPDQLKVVSAAIAATSGLPNVDALLQGEAARLACTARWALQGLNNIADNNGRSDLVDTFSVMDNKLGEVFTKEAETERNVHTWTVDVKKHSFEFNQPLFPLIPYLGYYCMRHNDTHTPSTTSGEAWPYSLSGNSRTDLETVKGFEGTGDICRAWVGIGTGKPAGIWGSTRTRTRGGCVPVPAGTGFVQIQPAYGLKTPSPGVDTAHSPAWRLTRGSRVPRESSEGSINCAVKSKSNLTGNGSHIMTNHQSPDSDPWRRQTRLHLATFWLHLLSTLVCKAGHYQGMKGVERRVSIKSNEWRLDAIRAQNPRSIWKWAELGRRTGMLQQQPP</sequence>
<organism evidence="1 2">
    <name type="scientific">Roridomyces roridus</name>
    <dbReference type="NCBI Taxonomy" id="1738132"/>
    <lineage>
        <taxon>Eukaryota</taxon>
        <taxon>Fungi</taxon>
        <taxon>Dikarya</taxon>
        <taxon>Basidiomycota</taxon>
        <taxon>Agaricomycotina</taxon>
        <taxon>Agaricomycetes</taxon>
        <taxon>Agaricomycetidae</taxon>
        <taxon>Agaricales</taxon>
        <taxon>Marasmiineae</taxon>
        <taxon>Mycenaceae</taxon>
        <taxon>Roridomyces</taxon>
    </lineage>
</organism>